<keyword evidence="2" id="KW-0472">Membrane</keyword>
<keyword evidence="2" id="KW-0812">Transmembrane</keyword>
<keyword evidence="4" id="KW-1185">Reference proteome</keyword>
<accession>A0A182XS46</accession>
<feature type="compositionally biased region" description="Polar residues" evidence="1">
    <location>
        <begin position="58"/>
        <end position="67"/>
    </location>
</feature>
<proteinExistence type="predicted"/>
<dbReference type="EnsemblMetazoa" id="AQUA014662-RA">
    <property type="protein sequence ID" value="AQUA014662-PA"/>
    <property type="gene ID" value="AQUA014662"/>
</dbReference>
<evidence type="ECO:0000256" key="1">
    <source>
        <dbReference type="SAM" id="MobiDB-lite"/>
    </source>
</evidence>
<evidence type="ECO:0000256" key="2">
    <source>
        <dbReference type="SAM" id="Phobius"/>
    </source>
</evidence>
<name>A0A182XS46_ANOQN</name>
<protein>
    <submittedName>
        <fullName evidence="3">Uncharacterized protein</fullName>
    </submittedName>
</protein>
<organism evidence="3 4">
    <name type="scientific">Anopheles quadriannulatus</name>
    <name type="common">Mosquito</name>
    <dbReference type="NCBI Taxonomy" id="34691"/>
    <lineage>
        <taxon>Eukaryota</taxon>
        <taxon>Metazoa</taxon>
        <taxon>Ecdysozoa</taxon>
        <taxon>Arthropoda</taxon>
        <taxon>Hexapoda</taxon>
        <taxon>Insecta</taxon>
        <taxon>Pterygota</taxon>
        <taxon>Neoptera</taxon>
        <taxon>Endopterygota</taxon>
        <taxon>Diptera</taxon>
        <taxon>Nematocera</taxon>
        <taxon>Culicoidea</taxon>
        <taxon>Culicidae</taxon>
        <taxon>Anophelinae</taxon>
        <taxon>Anopheles</taxon>
    </lineage>
</organism>
<dbReference type="VEuPathDB" id="VectorBase:AQUA014662"/>
<dbReference type="Proteomes" id="UP000076407">
    <property type="component" value="Unassembled WGS sequence"/>
</dbReference>
<feature type="transmembrane region" description="Helical" evidence="2">
    <location>
        <begin position="15"/>
        <end position="33"/>
    </location>
</feature>
<sequence length="100" mass="10666">ETETISYALSVQKRLPLSLVAFVPSGILLRTWTHTANRRQGYRSSRTAEHTATGDGGTASSSRTGKNTPPPTGMKLGEGIEFQNNIIGIITQPDEGQPAA</sequence>
<evidence type="ECO:0000313" key="3">
    <source>
        <dbReference type="EnsemblMetazoa" id="AQUA014662-PA"/>
    </source>
</evidence>
<evidence type="ECO:0000313" key="4">
    <source>
        <dbReference type="Proteomes" id="UP000076407"/>
    </source>
</evidence>
<reference evidence="3" key="1">
    <citation type="submission" date="2020-05" db="UniProtKB">
        <authorList>
            <consortium name="EnsemblMetazoa"/>
        </authorList>
    </citation>
    <scope>IDENTIFICATION</scope>
    <source>
        <strain evidence="3">SANGQUA</strain>
    </source>
</reference>
<dbReference type="AlphaFoldDB" id="A0A182XS46"/>
<keyword evidence="2" id="KW-1133">Transmembrane helix</keyword>
<feature type="region of interest" description="Disordered" evidence="1">
    <location>
        <begin position="33"/>
        <end position="78"/>
    </location>
</feature>